<feature type="domain" description="TF-B3" evidence="7">
    <location>
        <begin position="266"/>
        <end position="361"/>
    </location>
</feature>
<keyword evidence="5" id="KW-0539">Nucleus</keyword>
<accession>A0A6P5S7N9</accession>
<evidence type="ECO:0000256" key="4">
    <source>
        <dbReference type="ARBA" id="ARBA00023163"/>
    </source>
</evidence>
<dbReference type="Gene3D" id="2.40.330.10">
    <property type="entry name" value="DNA-binding pseudobarrel domain"/>
    <property type="match status" value="4"/>
</dbReference>
<feature type="domain" description="TF-B3" evidence="7">
    <location>
        <begin position="450"/>
        <end position="546"/>
    </location>
</feature>
<dbReference type="PANTHER" id="PTHR31920">
    <property type="entry name" value="B3 DOMAIN-CONTAINING"/>
    <property type="match status" value="1"/>
</dbReference>
<organism evidence="8 9">
    <name type="scientific">Prunus avium</name>
    <name type="common">Cherry</name>
    <name type="synonym">Cerasus avium</name>
    <dbReference type="NCBI Taxonomy" id="42229"/>
    <lineage>
        <taxon>Eukaryota</taxon>
        <taxon>Viridiplantae</taxon>
        <taxon>Streptophyta</taxon>
        <taxon>Embryophyta</taxon>
        <taxon>Tracheophyta</taxon>
        <taxon>Spermatophyta</taxon>
        <taxon>Magnoliopsida</taxon>
        <taxon>eudicotyledons</taxon>
        <taxon>Gunneridae</taxon>
        <taxon>Pentapetalae</taxon>
        <taxon>rosids</taxon>
        <taxon>fabids</taxon>
        <taxon>Rosales</taxon>
        <taxon>Rosaceae</taxon>
        <taxon>Amygdaloideae</taxon>
        <taxon>Amygdaleae</taxon>
        <taxon>Prunus</taxon>
    </lineage>
</organism>
<dbReference type="SMART" id="SM01019">
    <property type="entry name" value="B3"/>
    <property type="match status" value="4"/>
</dbReference>
<evidence type="ECO:0000256" key="2">
    <source>
        <dbReference type="ARBA" id="ARBA00023015"/>
    </source>
</evidence>
<dbReference type="GO" id="GO:0005634">
    <property type="term" value="C:nucleus"/>
    <property type="evidence" value="ECO:0007669"/>
    <property type="project" value="UniProtKB-SubCell"/>
</dbReference>
<proteinExistence type="predicted"/>
<dbReference type="InterPro" id="IPR015300">
    <property type="entry name" value="DNA-bd_pseudobarrel_sf"/>
</dbReference>
<evidence type="ECO:0000313" key="8">
    <source>
        <dbReference type="Proteomes" id="UP000515124"/>
    </source>
</evidence>
<gene>
    <name evidence="9" type="primary">LOC110753026</name>
</gene>
<evidence type="ECO:0000256" key="1">
    <source>
        <dbReference type="ARBA" id="ARBA00004123"/>
    </source>
</evidence>
<evidence type="ECO:0000256" key="5">
    <source>
        <dbReference type="ARBA" id="ARBA00023242"/>
    </source>
</evidence>
<evidence type="ECO:0000256" key="3">
    <source>
        <dbReference type="ARBA" id="ARBA00023125"/>
    </source>
</evidence>
<evidence type="ECO:0000259" key="7">
    <source>
        <dbReference type="PROSITE" id="PS50863"/>
    </source>
</evidence>
<comment type="subcellular location">
    <subcellularLocation>
        <location evidence="1">Nucleus</location>
    </subcellularLocation>
</comment>
<dbReference type="AlphaFoldDB" id="A0A6P5S7N9"/>
<reference evidence="9" key="1">
    <citation type="submission" date="2025-08" db="UniProtKB">
        <authorList>
            <consortium name="RefSeq"/>
        </authorList>
    </citation>
    <scope>IDENTIFICATION</scope>
</reference>
<dbReference type="CDD" id="cd10017">
    <property type="entry name" value="B3_DNA"/>
    <property type="match status" value="4"/>
</dbReference>
<dbReference type="SUPFAM" id="SSF101936">
    <property type="entry name" value="DNA-binding pseudobarrel domain"/>
    <property type="match status" value="4"/>
</dbReference>
<dbReference type="Proteomes" id="UP000515124">
    <property type="component" value="Unplaced"/>
</dbReference>
<keyword evidence="2" id="KW-0805">Transcription regulation</keyword>
<feature type="compositionally biased region" description="Basic and acidic residues" evidence="6">
    <location>
        <begin position="192"/>
        <end position="205"/>
    </location>
</feature>
<name>A0A6P5S7N9_PRUAV</name>
<evidence type="ECO:0000313" key="9">
    <source>
        <dbReference type="RefSeq" id="XP_021809511.1"/>
    </source>
</evidence>
<keyword evidence="3" id="KW-0238">DNA-binding</keyword>
<keyword evidence="4" id="KW-0804">Transcription</keyword>
<feature type="region of interest" description="Disordered" evidence="6">
    <location>
        <begin position="187"/>
        <end position="243"/>
    </location>
</feature>
<dbReference type="GeneID" id="110753026"/>
<dbReference type="InterPro" id="IPR050655">
    <property type="entry name" value="Plant_B3_domain"/>
</dbReference>
<sequence length="713" mass="80479">MASLHDTPTSSAPRPHFFKIILDDTSKNIRIKIPMKFVTKYGEHLSSPVHLKLPNGAEREIELRRCNNSGVWFDKGWPEFSKFCCLDYANWLVFGYEGNSNFHVLIFDRTSTEVEYHITKPEMEKTDYEEEEEEDDDNSVEILDGFPPCPRKAREKSPLPCPQPHKKMRTCGKAECNINFRRTKTQTSLRNKASDCSRSEMKKEDESDDDSVETLDTFPSCPKTGDKSPLAPSEVKDRVGRMHASTTSGKAIALQRAIAFESVNPSFTVVMQPSYITNGPLTVPTGFAKRHLTKQTANAILKVSDGGTWSVMFAYPKLKATFQQGWRVFVRDNNLKLGDVCVFILIKDIKLSFEVVFFRATEAANCSLPPAFGKAGHGKGAMKNKATHWSKSEIKKEADLPTKKDFGGSSSSQIFLKRTPDVLGRTHPLTKSEKALALQRANAFKSENPYCLVAIQPAYILQQYLQFPHPFARQHLVKQSAGNIILKILDGRTWPVEFKYENSMARFQNGWSAFARDNNLKVGDVCVFVLIDRNERLLEVVFYRTNEAEDCPLSPGLGGGAIDQVEKRRSPINKVETGRTTICENGRYKGLKTDEQITQRPLNSSSTALEAANRFIPKNPSFRATLGPTYQSLHVPVGFARSFVKRRKQTVTLQVRERSWRVNLIGWTKESSAKLSGGWPAFATENCLRGGDVCMFELIERNDIVLKVHIFRH</sequence>
<dbReference type="KEGG" id="pavi:110753026"/>
<protein>
    <submittedName>
        <fullName evidence="9">B3 domain-containing protein Os03g0619600-like</fullName>
    </submittedName>
</protein>
<dbReference type="Pfam" id="PF02362">
    <property type="entry name" value="B3"/>
    <property type="match status" value="4"/>
</dbReference>
<dbReference type="PROSITE" id="PS50863">
    <property type="entry name" value="B3"/>
    <property type="match status" value="4"/>
</dbReference>
<dbReference type="InterPro" id="IPR003340">
    <property type="entry name" value="B3_DNA-bd"/>
</dbReference>
<dbReference type="GO" id="GO:0003677">
    <property type="term" value="F:DNA binding"/>
    <property type="evidence" value="ECO:0007669"/>
    <property type="project" value="UniProtKB-KW"/>
</dbReference>
<feature type="domain" description="TF-B3" evidence="7">
    <location>
        <begin position="618"/>
        <end position="713"/>
    </location>
</feature>
<evidence type="ECO:0000256" key="6">
    <source>
        <dbReference type="SAM" id="MobiDB-lite"/>
    </source>
</evidence>
<keyword evidence="8" id="KW-1185">Reference proteome</keyword>
<dbReference type="PANTHER" id="PTHR31920:SF108">
    <property type="entry name" value="B3 DOMAIN-CONTAINING TRANSCRIPTION FACTOR VRN1-LIKE"/>
    <property type="match status" value="1"/>
</dbReference>
<dbReference type="RefSeq" id="XP_021809511.1">
    <property type="nucleotide sequence ID" value="XM_021953819.1"/>
</dbReference>
<feature type="domain" description="TF-B3" evidence="7">
    <location>
        <begin position="16"/>
        <end position="110"/>
    </location>
</feature>